<dbReference type="SMART" id="SM00220">
    <property type="entry name" value="S_TKc"/>
    <property type="match status" value="1"/>
</dbReference>
<dbReference type="GO" id="GO:0016491">
    <property type="term" value="F:oxidoreductase activity"/>
    <property type="evidence" value="ECO:0007669"/>
    <property type="project" value="UniProtKB-KW"/>
</dbReference>
<dbReference type="InterPro" id="IPR008271">
    <property type="entry name" value="Ser/Thr_kinase_AS"/>
</dbReference>
<keyword evidence="16" id="KW-0560">Oxidoreductase</keyword>
<evidence type="ECO:0000256" key="14">
    <source>
        <dbReference type="SAM" id="MobiDB-lite"/>
    </source>
</evidence>
<evidence type="ECO:0000256" key="8">
    <source>
        <dbReference type="ARBA" id="ARBA00022777"/>
    </source>
</evidence>
<protein>
    <recommendedName>
        <fullName evidence="2">non-specific serine/threonine protein kinase</fullName>
        <ecNumber evidence="2">2.7.11.1</ecNumber>
    </recommendedName>
</protein>
<dbReference type="InterPro" id="IPR011009">
    <property type="entry name" value="Kinase-like_dom_sf"/>
</dbReference>
<comment type="catalytic activity">
    <reaction evidence="12">
        <text>L-threonyl-[protein] + ATP = O-phospho-L-threonyl-[protein] + ADP + H(+)</text>
        <dbReference type="Rhea" id="RHEA:46608"/>
        <dbReference type="Rhea" id="RHEA-COMP:11060"/>
        <dbReference type="Rhea" id="RHEA-COMP:11605"/>
        <dbReference type="ChEBI" id="CHEBI:15378"/>
        <dbReference type="ChEBI" id="CHEBI:30013"/>
        <dbReference type="ChEBI" id="CHEBI:30616"/>
        <dbReference type="ChEBI" id="CHEBI:61977"/>
        <dbReference type="ChEBI" id="CHEBI:456216"/>
        <dbReference type="EC" id="2.7.11.1"/>
    </reaction>
</comment>
<keyword evidence="10" id="KW-1133">Transmembrane helix</keyword>
<keyword evidence="4" id="KW-0723">Serine/threonine-protein kinase</keyword>
<evidence type="ECO:0000256" key="11">
    <source>
        <dbReference type="ARBA" id="ARBA00023136"/>
    </source>
</evidence>
<name>A0A0B2S028_GLYSO</name>
<evidence type="ECO:0000256" key="7">
    <source>
        <dbReference type="ARBA" id="ARBA00022741"/>
    </source>
</evidence>
<evidence type="ECO:0000256" key="3">
    <source>
        <dbReference type="ARBA" id="ARBA00022475"/>
    </source>
</evidence>
<evidence type="ECO:0000256" key="1">
    <source>
        <dbReference type="ARBA" id="ARBA00004162"/>
    </source>
</evidence>
<dbReference type="EC" id="2.7.11.1" evidence="2"/>
<dbReference type="InterPro" id="IPR047117">
    <property type="entry name" value="PERK1-13-like"/>
</dbReference>
<proteinExistence type="predicted"/>
<evidence type="ECO:0000256" key="12">
    <source>
        <dbReference type="ARBA" id="ARBA00047899"/>
    </source>
</evidence>
<evidence type="ECO:0000256" key="9">
    <source>
        <dbReference type="ARBA" id="ARBA00022840"/>
    </source>
</evidence>
<keyword evidence="3" id="KW-1003">Cell membrane</keyword>
<evidence type="ECO:0000313" key="16">
    <source>
        <dbReference type="EMBL" id="KHN37744.1"/>
    </source>
</evidence>
<dbReference type="PROSITE" id="PS50011">
    <property type="entry name" value="PROTEIN_KINASE_DOM"/>
    <property type="match status" value="1"/>
</dbReference>
<dbReference type="PROSITE" id="PS00108">
    <property type="entry name" value="PROTEIN_KINASE_ST"/>
    <property type="match status" value="1"/>
</dbReference>
<evidence type="ECO:0000256" key="10">
    <source>
        <dbReference type="ARBA" id="ARBA00022989"/>
    </source>
</evidence>
<keyword evidence="7" id="KW-0547">Nucleotide-binding</keyword>
<comment type="catalytic activity">
    <reaction evidence="13">
        <text>L-seryl-[protein] + ATP = O-phospho-L-seryl-[protein] + ADP + H(+)</text>
        <dbReference type="Rhea" id="RHEA:17989"/>
        <dbReference type="Rhea" id="RHEA-COMP:9863"/>
        <dbReference type="Rhea" id="RHEA-COMP:11604"/>
        <dbReference type="ChEBI" id="CHEBI:15378"/>
        <dbReference type="ChEBI" id="CHEBI:29999"/>
        <dbReference type="ChEBI" id="CHEBI:30616"/>
        <dbReference type="ChEBI" id="CHEBI:83421"/>
        <dbReference type="ChEBI" id="CHEBI:456216"/>
        <dbReference type="EC" id="2.7.11.1"/>
    </reaction>
</comment>
<evidence type="ECO:0000259" key="15">
    <source>
        <dbReference type="PROSITE" id="PS50011"/>
    </source>
</evidence>
<dbReference type="InterPro" id="IPR000719">
    <property type="entry name" value="Prot_kinase_dom"/>
</dbReference>
<comment type="subcellular location">
    <subcellularLocation>
        <location evidence="1">Cell membrane</location>
        <topology evidence="1">Single-pass membrane protein</topology>
    </subcellularLocation>
</comment>
<feature type="region of interest" description="Disordered" evidence="14">
    <location>
        <begin position="160"/>
        <end position="202"/>
    </location>
</feature>
<dbReference type="GO" id="GO:0106310">
    <property type="term" value="F:protein serine kinase activity"/>
    <property type="evidence" value="ECO:0007669"/>
    <property type="project" value="RHEA"/>
</dbReference>
<evidence type="ECO:0000256" key="2">
    <source>
        <dbReference type="ARBA" id="ARBA00012513"/>
    </source>
</evidence>
<keyword evidence="6" id="KW-0812">Transmembrane</keyword>
<gene>
    <name evidence="16" type="ORF">glysoja_048112</name>
</gene>
<dbReference type="Proteomes" id="UP000053555">
    <property type="component" value="Unassembled WGS sequence"/>
</dbReference>
<sequence>MGGKNLLDLLKLHRKINKILSQELAGSSKPALDWPTRKRIALGAGRGLLYLHEQCDPKIIHRDVKARNILLDDYCEVVVGDFGLAKLLDHRDSHVTTTVRDIVGHIAPEYLSTGQSSKKIDVFGFGIHLLELISGLRALEFGKAASEDIQIKQLSFETETARREEEEMRSKTQELKQEAEKSKAVAEELEKKEETRALPKAR</sequence>
<keyword evidence="5 16" id="KW-0808">Transferase</keyword>
<evidence type="ECO:0000256" key="6">
    <source>
        <dbReference type="ARBA" id="ARBA00022692"/>
    </source>
</evidence>
<evidence type="ECO:0000256" key="13">
    <source>
        <dbReference type="ARBA" id="ARBA00048679"/>
    </source>
</evidence>
<accession>A0A0B2S028</accession>
<dbReference type="EMBL" id="KN646897">
    <property type="protein sequence ID" value="KHN37744.1"/>
    <property type="molecule type" value="Genomic_DNA"/>
</dbReference>
<keyword evidence="9" id="KW-0067">ATP-binding</keyword>
<dbReference type="AlphaFoldDB" id="A0A0B2S028"/>
<dbReference type="GO" id="GO:0005886">
    <property type="term" value="C:plasma membrane"/>
    <property type="evidence" value="ECO:0007669"/>
    <property type="project" value="UniProtKB-SubCell"/>
</dbReference>
<dbReference type="SUPFAM" id="SSF56112">
    <property type="entry name" value="Protein kinase-like (PK-like)"/>
    <property type="match status" value="1"/>
</dbReference>
<dbReference type="PANTHER" id="PTHR47982:SF44">
    <property type="entry name" value="PROLINE-RICH RECEPTOR-LIKE PROTEIN KINASE PERK13-RELATED"/>
    <property type="match status" value="1"/>
</dbReference>
<keyword evidence="8 16" id="KW-0418">Kinase</keyword>
<keyword evidence="11" id="KW-0472">Membrane</keyword>
<dbReference type="GO" id="GO:0005524">
    <property type="term" value="F:ATP binding"/>
    <property type="evidence" value="ECO:0007669"/>
    <property type="project" value="UniProtKB-KW"/>
</dbReference>
<dbReference type="GO" id="GO:0004674">
    <property type="term" value="F:protein serine/threonine kinase activity"/>
    <property type="evidence" value="ECO:0007669"/>
    <property type="project" value="UniProtKB-KW"/>
</dbReference>
<dbReference type="Pfam" id="PF00069">
    <property type="entry name" value="Pkinase"/>
    <property type="match status" value="1"/>
</dbReference>
<dbReference type="Gene3D" id="1.10.510.10">
    <property type="entry name" value="Transferase(Phosphotransferase) domain 1"/>
    <property type="match status" value="1"/>
</dbReference>
<dbReference type="FunFam" id="1.10.510.10:FF:001023">
    <property type="entry name" value="Os07g0541700 protein"/>
    <property type="match status" value="1"/>
</dbReference>
<evidence type="ECO:0000256" key="4">
    <source>
        <dbReference type="ARBA" id="ARBA00022527"/>
    </source>
</evidence>
<feature type="domain" description="Protein kinase" evidence="15">
    <location>
        <begin position="1"/>
        <end position="202"/>
    </location>
</feature>
<evidence type="ECO:0000256" key="5">
    <source>
        <dbReference type="ARBA" id="ARBA00022679"/>
    </source>
</evidence>
<dbReference type="PANTHER" id="PTHR47982">
    <property type="entry name" value="PROLINE-RICH RECEPTOR-LIKE PROTEIN KINASE PERK4"/>
    <property type="match status" value="1"/>
</dbReference>
<reference evidence="16" key="1">
    <citation type="submission" date="2014-07" db="EMBL/GenBank/DDBJ databases">
        <title>Identification of a novel salt tolerance gene in wild soybean by whole-genome sequencing.</title>
        <authorList>
            <person name="Lam H.-M."/>
            <person name="Qi X."/>
            <person name="Li M.-W."/>
            <person name="Liu X."/>
            <person name="Xie M."/>
            <person name="Ni M."/>
            <person name="Xu X."/>
        </authorList>
    </citation>
    <scope>NUCLEOTIDE SEQUENCE [LARGE SCALE GENOMIC DNA]</scope>
    <source>
        <tissue evidence="16">Root</tissue>
    </source>
</reference>
<organism evidence="16">
    <name type="scientific">Glycine soja</name>
    <name type="common">Wild soybean</name>
    <dbReference type="NCBI Taxonomy" id="3848"/>
    <lineage>
        <taxon>Eukaryota</taxon>
        <taxon>Viridiplantae</taxon>
        <taxon>Streptophyta</taxon>
        <taxon>Embryophyta</taxon>
        <taxon>Tracheophyta</taxon>
        <taxon>Spermatophyta</taxon>
        <taxon>Magnoliopsida</taxon>
        <taxon>eudicotyledons</taxon>
        <taxon>Gunneridae</taxon>
        <taxon>Pentapetalae</taxon>
        <taxon>rosids</taxon>
        <taxon>fabids</taxon>
        <taxon>Fabales</taxon>
        <taxon>Fabaceae</taxon>
        <taxon>Papilionoideae</taxon>
        <taxon>50 kb inversion clade</taxon>
        <taxon>NPAAA clade</taxon>
        <taxon>indigoferoid/millettioid clade</taxon>
        <taxon>Phaseoleae</taxon>
        <taxon>Glycine</taxon>
        <taxon>Glycine subgen. Soja</taxon>
    </lineage>
</organism>